<proteinExistence type="inferred from homology"/>
<dbReference type="Pfam" id="PF00877">
    <property type="entry name" value="NLPC_P60"/>
    <property type="match status" value="1"/>
</dbReference>
<evidence type="ECO:0000256" key="5">
    <source>
        <dbReference type="SAM" id="SignalP"/>
    </source>
</evidence>
<comment type="similarity">
    <text evidence="1">Belongs to the peptidase C40 family.</text>
</comment>
<evidence type="ECO:0000256" key="3">
    <source>
        <dbReference type="ARBA" id="ARBA00022801"/>
    </source>
</evidence>
<evidence type="ECO:0000313" key="7">
    <source>
        <dbReference type="EMBL" id="GAA4458627.1"/>
    </source>
</evidence>
<keyword evidence="8" id="KW-1185">Reference proteome</keyword>
<dbReference type="InterPro" id="IPR038765">
    <property type="entry name" value="Papain-like_cys_pep_sf"/>
</dbReference>
<dbReference type="PROSITE" id="PS51935">
    <property type="entry name" value="NLPC_P60"/>
    <property type="match status" value="1"/>
</dbReference>
<feature type="signal peptide" evidence="5">
    <location>
        <begin position="1"/>
        <end position="23"/>
    </location>
</feature>
<evidence type="ECO:0000256" key="1">
    <source>
        <dbReference type="ARBA" id="ARBA00007074"/>
    </source>
</evidence>
<dbReference type="InterPro" id="IPR000064">
    <property type="entry name" value="NLP_P60_dom"/>
</dbReference>
<feature type="domain" description="NlpC/P60" evidence="6">
    <location>
        <begin position="40"/>
        <end position="167"/>
    </location>
</feature>
<dbReference type="InterPro" id="IPR051202">
    <property type="entry name" value="Peptidase_C40"/>
</dbReference>
<keyword evidence="2" id="KW-0645">Protease</keyword>
<dbReference type="SUPFAM" id="SSF54001">
    <property type="entry name" value="Cysteine proteinases"/>
    <property type="match status" value="1"/>
</dbReference>
<evidence type="ECO:0000256" key="4">
    <source>
        <dbReference type="ARBA" id="ARBA00022807"/>
    </source>
</evidence>
<sequence>MGKCCSYIVLLMSVLFFVACRTARPVSKEETHNGVTKLRSRHMKRLVEFAALQLNAPYKWGGSSPKGFDCSGFTWYCFNHSGLTLPRTALEQSTSGKKVRGRKAKTGDLIFFKGPDHQQKKVAHVGIVVSGRKQNIKFIHAGSKGITISMLREDYFRKRFKGIRRVRR</sequence>
<dbReference type="RefSeq" id="WP_344828310.1">
    <property type="nucleotide sequence ID" value="NZ_BAABEZ010000024.1"/>
</dbReference>
<evidence type="ECO:0000256" key="2">
    <source>
        <dbReference type="ARBA" id="ARBA00022670"/>
    </source>
</evidence>
<dbReference type="PROSITE" id="PS51257">
    <property type="entry name" value="PROKAR_LIPOPROTEIN"/>
    <property type="match status" value="1"/>
</dbReference>
<evidence type="ECO:0000259" key="6">
    <source>
        <dbReference type="PROSITE" id="PS51935"/>
    </source>
</evidence>
<reference evidence="8" key="1">
    <citation type="journal article" date="2019" name="Int. J. Syst. Evol. Microbiol.">
        <title>The Global Catalogue of Microorganisms (GCM) 10K type strain sequencing project: providing services to taxonomists for standard genome sequencing and annotation.</title>
        <authorList>
            <consortium name="The Broad Institute Genomics Platform"/>
            <consortium name="The Broad Institute Genome Sequencing Center for Infectious Disease"/>
            <person name="Wu L."/>
            <person name="Ma J."/>
        </authorList>
    </citation>
    <scope>NUCLEOTIDE SEQUENCE [LARGE SCALE GENOMIC DNA]</scope>
    <source>
        <strain evidence="8">JCM 31921</strain>
    </source>
</reference>
<dbReference type="Gene3D" id="3.90.1720.10">
    <property type="entry name" value="endopeptidase domain like (from Nostoc punctiforme)"/>
    <property type="match status" value="1"/>
</dbReference>
<organism evidence="7 8">
    <name type="scientific">Rurimicrobium arvi</name>
    <dbReference type="NCBI Taxonomy" id="2049916"/>
    <lineage>
        <taxon>Bacteria</taxon>
        <taxon>Pseudomonadati</taxon>
        <taxon>Bacteroidota</taxon>
        <taxon>Chitinophagia</taxon>
        <taxon>Chitinophagales</taxon>
        <taxon>Chitinophagaceae</taxon>
        <taxon>Rurimicrobium</taxon>
    </lineage>
</organism>
<evidence type="ECO:0000313" key="8">
    <source>
        <dbReference type="Proteomes" id="UP001501410"/>
    </source>
</evidence>
<protein>
    <recommendedName>
        <fullName evidence="6">NlpC/P60 domain-containing protein</fullName>
    </recommendedName>
</protein>
<dbReference type="PANTHER" id="PTHR47053:SF1">
    <property type="entry name" value="MUREIN DD-ENDOPEPTIDASE MEPH-RELATED"/>
    <property type="match status" value="1"/>
</dbReference>
<feature type="chain" id="PRO_5045125160" description="NlpC/P60 domain-containing protein" evidence="5">
    <location>
        <begin position="24"/>
        <end position="168"/>
    </location>
</feature>
<name>A0ABP8N240_9BACT</name>
<keyword evidence="4" id="KW-0788">Thiol protease</keyword>
<accession>A0ABP8N240</accession>
<comment type="caution">
    <text evidence="7">The sequence shown here is derived from an EMBL/GenBank/DDBJ whole genome shotgun (WGS) entry which is preliminary data.</text>
</comment>
<dbReference type="EMBL" id="BAABEZ010000024">
    <property type="protein sequence ID" value="GAA4458627.1"/>
    <property type="molecule type" value="Genomic_DNA"/>
</dbReference>
<dbReference type="Proteomes" id="UP001501410">
    <property type="component" value="Unassembled WGS sequence"/>
</dbReference>
<keyword evidence="3" id="KW-0378">Hydrolase</keyword>
<dbReference type="PANTHER" id="PTHR47053">
    <property type="entry name" value="MUREIN DD-ENDOPEPTIDASE MEPH-RELATED"/>
    <property type="match status" value="1"/>
</dbReference>
<keyword evidence="5" id="KW-0732">Signal</keyword>
<gene>
    <name evidence="7" type="ORF">GCM10023092_27220</name>
</gene>